<proteinExistence type="predicted"/>
<protein>
    <submittedName>
        <fullName evidence="2">Uncharacterized protein</fullName>
    </submittedName>
</protein>
<evidence type="ECO:0000256" key="1">
    <source>
        <dbReference type="SAM" id="MobiDB-lite"/>
    </source>
</evidence>
<name>A0A3M6VA44_9STRA</name>
<dbReference type="VEuPathDB" id="FungiDB:DD237_007138"/>
<keyword evidence="3" id="KW-1185">Reference proteome</keyword>
<feature type="region of interest" description="Disordered" evidence="1">
    <location>
        <begin position="1467"/>
        <end position="1494"/>
    </location>
</feature>
<comment type="caution">
    <text evidence="2">The sequence shown here is derived from an EMBL/GenBank/DDBJ whole genome shotgun (WGS) entry which is preliminary data.</text>
</comment>
<evidence type="ECO:0000313" key="2">
    <source>
        <dbReference type="EMBL" id="RMX62973.1"/>
    </source>
</evidence>
<accession>A0A3M6VA44</accession>
<sequence length="1552" mass="173514">MATSMEQHRDLIVDGDIGQALDMCRRLLRTESNVQRVQTAQLVLERLRSGGTDDSSDDVNALLRVLGNYVTPTRELTEEILPLLLFCNHRVLLIHHLPKLTYQSKECVQLVVQAYLDLIITDRSLLVPVMGSLAEIPLDISEKNTVVEITQSLLDAAEEEDIPAVVQSLLSMVTKSSAPKALGRLRIECNRIQSGTLSLTMEVIGRYATVGSVALTALLRLITHVDSLTTFDIVLLTLVMSKSAENEVSVLIKRGGDVKELAVRTTTVVAQSGRLHDRMMREAASMLIRPEWAYLLPSFIRFCSCLLAVCFRASTHITLASKLIATSVNTMIILIETRNGCCFNALCVLNIDRASYIAHEQALILLLTIASQPKRLLLLANTDSAKRTRSALCWNVAEVIALRFSELARRNAGALASSSHLFLDHLHGIASASTESVIDEKYPSQILDLLCSTMALLTKKERGVYSLLMITIQKQLVTRVGASGLSHDQQSFRCESGRSLQIRASAVEVKQLMAVFLTGHLLKNQVVVESRDRKSLSNWMLRLLTFANRDETLLHVMRFVRDEMNRSREVSALEQERALLTSSISQVFRKKGLCWTSRNHVLQRIKEDNSIMLAFDAKNITAIISDGLATSLAVDATEFVLKMRFGVPPSAFSDMDHSEREAHMKLTEREYLMKICLLRELFHCYLDFTPPIEQSEVVDAAFVLPSAYKRAFSAEACESVEPSAQNILIWNLVCALEVAVASTNFAAEQYSSMVAIPGPKRDCLKQYSRMAARLHICLKQRNLLARILASQKKSILTRLDGFNDALSSRRAEAQKHELEWFLVEASIAEQLLNGQLRRVQGEAPRASLFGLDFRVICLAFEGEQKHFMEPTLSLPNELDLLQVFNRHLQSDAMPFSDLDGTSGSGRYKKMLVSRSEGRQTVKWLCYRAVELSRMVSIEKFDRAANGSFEAESTEVSAVTRKLMAHSLAYIYDSFIAILEECRVATATGDSSWSNKMMELLAAGASPDDDLSRVDNPSGYSEVFFRFLARQCLKLTDPTLASLVTDALTLLVLNTRKSPLISQLCLAMLHQTFPAASTSSHFEASGGKFCRGLPVRFLPNAVVSPTKGHMCSLAKYRCTSMKWRHIAYLVVGSWAYSTSASAGSFLLADYLEQMCVLVDATASRNDGRNRMDESEDESGEDKIEERRRQDELTVVVDGEHIVLKSLTNESLPYFIEAILLCAIASLYRVTPKKPAQALANLNPFLDHCRAMHVFESTLRVFAQAEACGFNLPVKTNLLVLRGGSFATRSVKSILTKCIAWRIEQSMRDDTGALGHLGVLFGAAQVMSMTMERVTSIFQERVMLKMQRNGGSRRRGGWSNELLAKTYGKKYNTRRWISKTEAKLLPLFSHGIQELQDFLQDRSDVNNVVLEAARVEWESTINIWGDYEHRDVMLSADKLVSACRTLQATELTSTLLKDWRPCVLIDTEDDETDFDDDEDLADSQDVDEESLSEDEDDGFVVRSYETTNRTPLLSGRKKPAVELQDNGDLGFPTIFVDFKKQKKRHTRAEASLGS</sequence>
<dbReference type="EMBL" id="QLLG01000472">
    <property type="protein sequence ID" value="RMX62973.1"/>
    <property type="molecule type" value="Genomic_DNA"/>
</dbReference>
<evidence type="ECO:0000313" key="3">
    <source>
        <dbReference type="Proteomes" id="UP000282087"/>
    </source>
</evidence>
<reference evidence="2 3" key="1">
    <citation type="submission" date="2018-06" db="EMBL/GenBank/DDBJ databases">
        <title>Comparative genomics of downy mildews reveals potential adaptations to biotrophy.</title>
        <authorList>
            <person name="Fletcher K."/>
            <person name="Klosterman S.J."/>
            <person name="Derevnina L."/>
            <person name="Martin F."/>
            <person name="Koike S."/>
            <person name="Reyes Chin-Wo S."/>
            <person name="Mou B."/>
            <person name="Michelmore R."/>
        </authorList>
    </citation>
    <scope>NUCLEOTIDE SEQUENCE [LARGE SCALE GENOMIC DNA]</scope>
    <source>
        <strain evidence="2 3">R14</strain>
    </source>
</reference>
<feature type="region of interest" description="Disordered" evidence="1">
    <location>
        <begin position="1165"/>
        <end position="1185"/>
    </location>
</feature>
<organism evidence="2 3">
    <name type="scientific">Peronospora effusa</name>
    <dbReference type="NCBI Taxonomy" id="542832"/>
    <lineage>
        <taxon>Eukaryota</taxon>
        <taxon>Sar</taxon>
        <taxon>Stramenopiles</taxon>
        <taxon>Oomycota</taxon>
        <taxon>Peronosporomycetes</taxon>
        <taxon>Peronosporales</taxon>
        <taxon>Peronosporaceae</taxon>
        <taxon>Peronospora</taxon>
    </lineage>
</organism>
<gene>
    <name evidence="2" type="ORF">DD238_006965</name>
</gene>
<dbReference type="Proteomes" id="UP000282087">
    <property type="component" value="Unassembled WGS sequence"/>
</dbReference>